<evidence type="ECO:0000313" key="4">
    <source>
        <dbReference type="Proteomes" id="UP000214720"/>
    </source>
</evidence>
<dbReference type="Pfam" id="PF13332">
    <property type="entry name" value="Fil_haemagg_2"/>
    <property type="match status" value="3"/>
</dbReference>
<feature type="region of interest" description="Disordered" evidence="1">
    <location>
        <begin position="1677"/>
        <end position="1730"/>
    </location>
</feature>
<dbReference type="SMART" id="SM00912">
    <property type="entry name" value="Haemagg_act"/>
    <property type="match status" value="1"/>
</dbReference>
<reference evidence="4" key="1">
    <citation type="submission" date="2017-01" db="EMBL/GenBank/DDBJ databases">
        <title>Genome Analysis of Deinococcus marmoris KOPRI26562.</title>
        <authorList>
            <person name="Kim J.H."/>
            <person name="Oh H.-M."/>
        </authorList>
    </citation>
    <scope>NUCLEOTIDE SEQUENCE [LARGE SCALE GENOMIC DNA]</scope>
    <source>
        <strain evidence="4">PAMC 26633</strain>
    </source>
</reference>
<feature type="domain" description="Filamentous haemagglutinin FhaB/tRNA nuclease CdiA-like TPS" evidence="2">
    <location>
        <begin position="84"/>
        <end position="205"/>
    </location>
</feature>
<evidence type="ECO:0000256" key="1">
    <source>
        <dbReference type="SAM" id="MobiDB-lite"/>
    </source>
</evidence>
<dbReference type="OrthoDB" id="5666689at2"/>
<dbReference type="InterPro" id="IPR012334">
    <property type="entry name" value="Pectin_lyas_fold"/>
</dbReference>
<dbReference type="Pfam" id="PF05860">
    <property type="entry name" value="TPS"/>
    <property type="match status" value="1"/>
</dbReference>
<feature type="compositionally biased region" description="Polar residues" evidence="1">
    <location>
        <begin position="2735"/>
        <end position="2751"/>
    </location>
</feature>
<dbReference type="InterPro" id="IPR024973">
    <property type="entry name" value="ESPR"/>
</dbReference>
<feature type="region of interest" description="Disordered" evidence="1">
    <location>
        <begin position="2716"/>
        <end position="2751"/>
    </location>
</feature>
<dbReference type="NCBIfam" id="TIGR01901">
    <property type="entry name" value="adhes_NPXG"/>
    <property type="match status" value="1"/>
</dbReference>
<feature type="compositionally biased region" description="Polar residues" evidence="1">
    <location>
        <begin position="1677"/>
        <end position="1686"/>
    </location>
</feature>
<accession>A0A226X0J6</accession>
<dbReference type="RefSeq" id="WP_089162047.1">
    <property type="nucleotide sequence ID" value="NZ_MTHB01000111.1"/>
</dbReference>
<dbReference type="InterPro" id="IPR010069">
    <property type="entry name" value="CdiA_FHA1_rpt"/>
</dbReference>
<dbReference type="InterPro" id="IPR008638">
    <property type="entry name" value="FhaB/CdiA-like_TPS"/>
</dbReference>
<organism evidence="3 4">
    <name type="scientific">Caballeronia sordidicola</name>
    <name type="common">Burkholderia sordidicola</name>
    <dbReference type="NCBI Taxonomy" id="196367"/>
    <lineage>
        <taxon>Bacteria</taxon>
        <taxon>Pseudomonadati</taxon>
        <taxon>Pseudomonadota</taxon>
        <taxon>Betaproteobacteria</taxon>
        <taxon>Burkholderiales</taxon>
        <taxon>Burkholderiaceae</taxon>
        <taxon>Caballeronia</taxon>
    </lineage>
</organism>
<comment type="caution">
    <text evidence="3">The sequence shown here is derived from an EMBL/GenBank/DDBJ whole genome shotgun (WGS) entry which is preliminary data.</text>
</comment>
<name>A0A226X0J6_CABSO</name>
<sequence>MNKNNYRLVFSRLRNMLVAVEETAAATGKDAAQSSVRSKKSLSVIFTLRQIAFATLALLGLLPSWSGAQIVAGGAHAPGVIATQNGLPQVNINRPSGAGVSMNTYGRFDVQKNGAILNNSPTIVQTQQAGMINGNPNFGPGQSARVIVNQVNSNAASQINGRVEVAGQRAEVVIANGSGISVNGGGFINTSRAVLTTGTPNFAPDGSLSGFNVTRGTISVQGAGLNAADIDQVDLIARAVQANAAIYAKNLNVVTGANSIDHDTLNATPIAGDGPAPGVSIDVSQLGGMYANRIVLVGTENGVGVSTNGVLAAQSGDLTLTTQGKLILAGQTNASGNLVLSVRDGIDNSGTAYAQQNVTANTLGALTNGGVLAAQQNTSVNAGSVASTGTLGAGVNSDGTIANAGDLSVLASGALTATGKNEGGGNTNIAGASINLAGSNTSANGMLALSANGGDLNLSGATTTAGGALIANTAGTLVNDGGNLSGESLQVAAANVSNRNGQLVSGSTLNVSAASDLSNQGGTMQSAGALAVNAGSLDNTGGRIVSLNGDGITLTTTSALVNGNGGSIGTNGVLDLSASTLSNQGQLSAATNATVRAQAIDNRAGSIVAGNVLNVTSTGALNNRSGTLSGTATTVSGSSIDNTNGDIDGDSLALLASGDLVNRGGKLTQYGTANQTIQAGGALDNTEGTIASNASNLMLNAQSITNDHGTIQHAGTGALSLKTAGAVSNVSGNVLSNGALAIQSEGAVDNQWGTAQAAHRVTLSGSSLDNTGGRIVSLNGDGMRVTTQGALVNGTGGTIGTNGALDLDAGTLVNQWQISAAKDATVHAQSIDNHAGSITAGGGLNASSNGALNNQSGTLSGAGTTVSAGSIDNTNGAIDGDALALSISGDLVNRDGALTQYGTTDQTIQVGGALDNTSGTFATNANNLSVSAQSITNDHGTIQHAGTGALSLNAVDVMSNVGGSAQTNGTLAVKAASLDNTSGTLLAMQAAQVNAVSGIVNRDGSLYGGNGLALSTQGDIDNTRGSTQSSGDLSVNAGGTITNAQGTISANGAHGTTNVTATSIDNSGAKLTNAGDGATTISASDVMNTSGTLGGNGDVTVNAQTLENDAGANLVAGGAANLNVTQWLNNAGGTLFGGTALNLNQVNAAVINDGGAMLGGLDVSVNVASMSNTGGAIRANRDIAVSGAVSGDGDMIAGRDLALDVTGDYTNDAANNLHADGDMRVSATGTLTNTGTLSANGALMASGANVVNMADGNINSSSTTINATNTITNTGRIEGDTVTTNSATLANTGAIIGNDVTLNAADMANTGAAAVIAGANSVHLYTSDTVTNADGALIYSLGNLEIAKDGTRDASGMLANQTGTLTNRAASIEAEGDIDIAARTLNNVRTGVVTEAGTPQNAGSTTLTLWTAGLSAGSMGYYYSLLYSGWRWSDGAIGTGVIGHLMMPITVQVPASQVTNLDTYAQTFSLTTPLTDDYRFTALAEEVQTRTITNNPVQYYQSLTDNGNGTYSVTFWPDFDPNKNIRPDQVRVNDALGNDNHDYVEMQHTTQTTTTTDQLVSAGNAATIQAQCAIRINADHGSINNGSSTMAAGGDLVRRAIGGSVDDTGTVLQQTSIETAMSDWYWHQKTGGDNDYKTNVSDGISQTTTTVDALPAIATSNQTVQTDAQTISINSVNRQGQTVNGSGVTGGSADGTQLGGISGQSSSASVSGTQTGSVSGQRSNPQTVGGASGGIANLKLPVSGLYTYNTAPDATYLVVTDPRFTQYSNFISSDYMLGQLGLDPSKTEKRLGDGLYEQTLIRNQITQLTGRTFLTGYASNLDEYTALMNSGVAYAKEFGLQPGLALTPAQMQQLTTDMVWLVSQDATLPDGSHQTVLAPQLYLAQSSTVDLTHSGALVAGNAVNLNASGDVTNSGHVSSNLATTIIGNSVVNSGVIGSSGMTAVVAVQDVRNTSGRIGGGDVVVQAGRDVINETQTYGVSKDFRSDSLDARVTGTGIDAIGTISATGNAAVIAGRDVNLNGALIQSGGDAAIATGRDLNLGTTTLIATRDVHTRDALNGSHDEATQNLGSAIVAGGSLATVSGRDTTLTDATVRANGDATIIAGGNLSVTAAKDTQTHNEQSMGGKQAQHISSSYDEAIQGSNVSAGGNVTLAAGQNGGGNLAVLGSTVATDAGGGGVKLVSTGDVTIGSVSETHDARSWSHNEHTGFLSKETVNDAASSHQVIANGSTVSGDTITGAAGHDMAISGSTVAATHDVTLAAGNNLTINTTQDTSDSSTFHEEKKSGFGTSGGIGISYGKVDQKDTTHDSSVLQNGSLIGSTNGSVNLSAGAGLHVTGSDIIAAQNVTGTGSNVTVDAATGTAHQDETHEVSKSGFTLALKAPVLDALSNTVDQARGVNRSQDDRAAALHGMAVASGAIDAYGAAGPALADIASGKKPEGKIELSYGSSHSKDTFIEDSVTSRGSNISAGATAAFVATGNGTPGSGNVTIAGSDVNANNVILAAKNQVNLVNTTDTDSTRSMNQSSSASVGISYGTQGFGVDASGSKAQGNGNNDAAMQNNTHVTAANSATIISGGDTNIIGANVSGKQVNADIGGNLNIASVQDTMTTAAHQESTGGGFAISQGGGSASFSHTNANANGSYAGVEEQAGIRAGSDGFNISVKGNTGLRGAVIASDADASKNNLSTGTLTFSDIQNQSSYDAHSGGFSAGVTTGDGGANYSTHGNASGKNAGGGSPMLSQDDSGSDSATTRSGISAGTISVTDAAHQTQDIASLNRDTSNTNGTVAKLPDVNNLLDRQADMMAAASAAGEAVSRRIGDFAKSKYDEAQANGDQAGMDAWKEGGTARAEMQAAGAALVTGLAGGNALGGAAGAGIASIAAGKLNDLSGAIAGSNPTGSSDMNTALGNIVANVVATGAGAAVGGNAGAFEGYNVDRFNRQLHPDENQAIKNLANGDADKDHRLEAAGCALVHCAAEFAPGTTDYAKYSALEAEGAGYTTEQAQLQNYNGTSVALAGYGGMVRQSSGGLFQYPVTDSTADNKAMQAAMEAQRPGSVDYLTVQGGGLGVGGALTVNLHNGNVYLSGSGSVPVVPGASIVGGMVASNPGLPTGQKGSNTDDFLAGASVGGGVCAFGVCGGVNHGIGGDTAFEVGVGTGGITKAPNLSGYGGTGYGNRIGKIPGY</sequence>
<feature type="compositionally biased region" description="Gly residues" evidence="1">
    <location>
        <begin position="1687"/>
        <end position="1702"/>
    </location>
</feature>
<dbReference type="NCBIfam" id="TIGR01731">
    <property type="entry name" value="fil_hemag_20aa"/>
    <property type="match status" value="17"/>
</dbReference>
<dbReference type="GO" id="GO:0003824">
    <property type="term" value="F:catalytic activity"/>
    <property type="evidence" value="ECO:0007669"/>
    <property type="project" value="UniProtKB-ARBA"/>
</dbReference>
<feature type="compositionally biased region" description="Low complexity" evidence="1">
    <location>
        <begin position="1703"/>
        <end position="1723"/>
    </location>
</feature>
<dbReference type="EMBL" id="MTHB01000111">
    <property type="protein sequence ID" value="OXC76873.1"/>
    <property type="molecule type" value="Genomic_DNA"/>
</dbReference>
<dbReference type="InterPro" id="IPR011050">
    <property type="entry name" value="Pectin_lyase_fold/virulence"/>
</dbReference>
<protein>
    <submittedName>
        <fullName evidence="3">Large exoprotein involved in heme utilization or adhesion of ShlA/HecA/FhaA family</fullName>
    </submittedName>
</protein>
<gene>
    <name evidence="3" type="ORF">BSU04_19830</name>
</gene>
<proteinExistence type="predicted"/>
<dbReference type="Proteomes" id="UP000214720">
    <property type="component" value="Unassembled WGS sequence"/>
</dbReference>
<evidence type="ECO:0000313" key="3">
    <source>
        <dbReference type="EMBL" id="OXC76873.1"/>
    </source>
</evidence>
<dbReference type="Gene3D" id="2.160.20.10">
    <property type="entry name" value="Single-stranded right-handed beta-helix, Pectin lyase-like"/>
    <property type="match status" value="1"/>
</dbReference>
<dbReference type="Pfam" id="PF13018">
    <property type="entry name" value="ESPR"/>
    <property type="match status" value="1"/>
</dbReference>
<dbReference type="InterPro" id="IPR025157">
    <property type="entry name" value="Hemagglutinin_rpt"/>
</dbReference>
<evidence type="ECO:0000259" key="2">
    <source>
        <dbReference type="SMART" id="SM00912"/>
    </source>
</evidence>
<dbReference type="SUPFAM" id="SSF51126">
    <property type="entry name" value="Pectin lyase-like"/>
    <property type="match status" value="1"/>
</dbReference>